<sequence>MSLFLVFLAIAAAGAVALVVSGRVSRRARTEAGQGWERGEVPALDGLSESDPRLPAVLLPEHPVASDIDRLRFSVAFRGYRMDQVDQVLDRLRRELAAKDELISEFRRERHWKNDDGTPLPPVS</sequence>
<evidence type="ECO:0000313" key="3">
    <source>
        <dbReference type="Proteomes" id="UP000181917"/>
    </source>
</evidence>
<dbReference type="InterPro" id="IPR019933">
    <property type="entry name" value="DivIVA_domain"/>
</dbReference>
<dbReference type="RefSeq" id="WP_074701474.1">
    <property type="nucleotide sequence ID" value="NZ_CP018863.1"/>
</dbReference>
<proteinExistence type="predicted"/>
<keyword evidence="3" id="KW-1185">Reference proteome</keyword>
<dbReference type="STRING" id="37928.SAMN04489742_3363"/>
<dbReference type="EMBL" id="FNKH01000002">
    <property type="protein sequence ID" value="SDQ98403.1"/>
    <property type="molecule type" value="Genomic_DNA"/>
</dbReference>
<gene>
    <name evidence="2" type="ORF">SAMN04489742_3363</name>
</gene>
<accession>A0A1H1FBC0</accession>
<dbReference type="Proteomes" id="UP000181917">
    <property type="component" value="Unassembled WGS sequence"/>
</dbReference>
<dbReference type="OrthoDB" id="3404379at2"/>
<evidence type="ECO:0000313" key="2">
    <source>
        <dbReference type="EMBL" id="SDQ98403.1"/>
    </source>
</evidence>
<organism evidence="2 3">
    <name type="scientific">Crystallibacter crystallopoietes</name>
    <dbReference type="NCBI Taxonomy" id="37928"/>
    <lineage>
        <taxon>Bacteria</taxon>
        <taxon>Bacillati</taxon>
        <taxon>Actinomycetota</taxon>
        <taxon>Actinomycetes</taxon>
        <taxon>Micrococcales</taxon>
        <taxon>Micrococcaceae</taxon>
        <taxon>Crystallibacter</taxon>
    </lineage>
</organism>
<dbReference type="KEGG" id="acry:AC20117_00670"/>
<dbReference type="Gene3D" id="6.10.250.660">
    <property type="match status" value="1"/>
</dbReference>
<name>A0A1H1FBC0_9MICC</name>
<evidence type="ECO:0000256" key="1">
    <source>
        <dbReference type="SAM" id="Coils"/>
    </source>
</evidence>
<protein>
    <submittedName>
        <fullName evidence="2">DivIVA domain-containing protein</fullName>
    </submittedName>
</protein>
<keyword evidence="1" id="KW-0175">Coiled coil</keyword>
<reference evidence="2 3" key="1">
    <citation type="submission" date="2016-10" db="EMBL/GenBank/DDBJ databases">
        <authorList>
            <person name="de Groot N.N."/>
        </authorList>
    </citation>
    <scope>NUCLEOTIDE SEQUENCE [LARGE SCALE GENOMIC DNA]</scope>
    <source>
        <strain evidence="2 3">DSM 20117</strain>
    </source>
</reference>
<dbReference type="NCBIfam" id="TIGR03544">
    <property type="entry name" value="DivI1A_domain"/>
    <property type="match status" value="1"/>
</dbReference>
<dbReference type="AlphaFoldDB" id="A0A1H1FBC0"/>
<feature type="coiled-coil region" evidence="1">
    <location>
        <begin position="82"/>
        <end position="109"/>
    </location>
</feature>